<dbReference type="InterPro" id="IPR042097">
    <property type="entry name" value="Aminopeptidase_N-like_N_sf"/>
</dbReference>
<accession>A0A914D8W2</accession>
<evidence type="ECO:0000313" key="2">
    <source>
        <dbReference type="Proteomes" id="UP000887540"/>
    </source>
</evidence>
<feature type="domain" description="Aminopeptidase N-like N-terminal" evidence="1">
    <location>
        <begin position="182"/>
        <end position="384"/>
    </location>
</feature>
<sequence length="426" mass="48079">MLQYAVRLNIGDARQVALQFWNNGNVSTLNPDLRRAVYCGAILNDDGTNFNVLLAMFLQIELTGYYTSRELNSIAQGLACAQNPQVITKVLDLFADRSSSGYRYNIHPAFSNFYHNPVASDVMADYLKNSSANNSTYYLFLDGFLSNRRGAYTYSDMTRWMYDEYVPLGQIPWLKQLDETIVPDQYVVSVQPYFPGSYNYSIGKNFTYDGEVSIFARKVGPIQTVIMLNSHRQIIHHIRVFNQPPTGNLTELNYTSIVRDYDNATLTIHLGQPIPVNGNIQISIKYSGFIDKGPAEGTYVNWDYLEYNKQKSWIFATDFEGGPSTRSLVPCYDEPSKKAIWYVTVIYPTDMVAISNTLEESVINLGNGLSKTTFKPTEKMSSYLLAISVGDFAALRGLTKDGKLVRVWTWTGMQNNGELSLRVCLG</sequence>
<keyword evidence="2" id="KW-1185">Reference proteome</keyword>
<dbReference type="GO" id="GO:0008270">
    <property type="term" value="F:zinc ion binding"/>
    <property type="evidence" value="ECO:0007669"/>
    <property type="project" value="TreeGrafter"/>
</dbReference>
<proteinExistence type="predicted"/>
<dbReference type="GO" id="GO:0006508">
    <property type="term" value="P:proteolysis"/>
    <property type="evidence" value="ECO:0007669"/>
    <property type="project" value="InterPro"/>
</dbReference>
<reference evidence="3" key="1">
    <citation type="submission" date="2022-11" db="UniProtKB">
        <authorList>
            <consortium name="WormBaseParasite"/>
        </authorList>
    </citation>
    <scope>IDENTIFICATION</scope>
</reference>
<dbReference type="GO" id="GO:0043171">
    <property type="term" value="P:peptide catabolic process"/>
    <property type="evidence" value="ECO:0007669"/>
    <property type="project" value="TreeGrafter"/>
</dbReference>
<dbReference type="PRINTS" id="PR00756">
    <property type="entry name" value="ALADIPTASE"/>
</dbReference>
<dbReference type="GO" id="GO:0005737">
    <property type="term" value="C:cytoplasm"/>
    <property type="evidence" value="ECO:0007669"/>
    <property type="project" value="TreeGrafter"/>
</dbReference>
<dbReference type="Gene3D" id="2.60.40.1730">
    <property type="entry name" value="tricorn interacting facor f3 domain"/>
    <property type="match status" value="1"/>
</dbReference>
<dbReference type="GO" id="GO:0070006">
    <property type="term" value="F:metalloaminopeptidase activity"/>
    <property type="evidence" value="ECO:0007669"/>
    <property type="project" value="TreeGrafter"/>
</dbReference>
<protein>
    <submittedName>
        <fullName evidence="3">Aminopeptidase N-like N-terminal domain-containing protein</fullName>
    </submittedName>
</protein>
<dbReference type="Proteomes" id="UP000887540">
    <property type="component" value="Unplaced"/>
</dbReference>
<evidence type="ECO:0000259" key="1">
    <source>
        <dbReference type="Pfam" id="PF17900"/>
    </source>
</evidence>
<dbReference type="AlphaFoldDB" id="A0A914D8W2"/>
<organism evidence="2 3">
    <name type="scientific">Acrobeloides nanus</name>
    <dbReference type="NCBI Taxonomy" id="290746"/>
    <lineage>
        <taxon>Eukaryota</taxon>
        <taxon>Metazoa</taxon>
        <taxon>Ecdysozoa</taxon>
        <taxon>Nematoda</taxon>
        <taxon>Chromadorea</taxon>
        <taxon>Rhabditida</taxon>
        <taxon>Tylenchina</taxon>
        <taxon>Cephalobomorpha</taxon>
        <taxon>Cephaloboidea</taxon>
        <taxon>Cephalobidae</taxon>
        <taxon>Acrobeloides</taxon>
    </lineage>
</organism>
<dbReference type="InterPro" id="IPR001930">
    <property type="entry name" value="Peptidase_M1"/>
</dbReference>
<dbReference type="PANTHER" id="PTHR11533:SF293">
    <property type="entry name" value="AMINOPEPTIDASE-2-RELATED"/>
    <property type="match status" value="1"/>
</dbReference>
<dbReference type="PANTHER" id="PTHR11533">
    <property type="entry name" value="PROTEASE M1 ZINC METALLOPROTEASE"/>
    <property type="match status" value="1"/>
</dbReference>
<name>A0A914D8W2_9BILA</name>
<dbReference type="Gene3D" id="1.25.50.20">
    <property type="match status" value="1"/>
</dbReference>
<dbReference type="GO" id="GO:0005615">
    <property type="term" value="C:extracellular space"/>
    <property type="evidence" value="ECO:0007669"/>
    <property type="project" value="TreeGrafter"/>
</dbReference>
<evidence type="ECO:0000313" key="3">
    <source>
        <dbReference type="WBParaSite" id="ACRNAN_scaffold20559.g21047.t1"/>
    </source>
</evidence>
<dbReference type="GO" id="GO:0016020">
    <property type="term" value="C:membrane"/>
    <property type="evidence" value="ECO:0007669"/>
    <property type="project" value="TreeGrafter"/>
</dbReference>
<dbReference type="WBParaSite" id="ACRNAN_scaffold20559.g21047.t1">
    <property type="protein sequence ID" value="ACRNAN_scaffold20559.g21047.t1"/>
    <property type="gene ID" value="ACRNAN_scaffold20559.g21047"/>
</dbReference>
<dbReference type="SUPFAM" id="SSF63737">
    <property type="entry name" value="Leukotriene A4 hydrolase N-terminal domain"/>
    <property type="match status" value="1"/>
</dbReference>
<dbReference type="Pfam" id="PF17900">
    <property type="entry name" value="Peptidase_M1_N"/>
    <property type="match status" value="1"/>
</dbReference>
<dbReference type="GO" id="GO:0042277">
    <property type="term" value="F:peptide binding"/>
    <property type="evidence" value="ECO:0007669"/>
    <property type="project" value="TreeGrafter"/>
</dbReference>
<dbReference type="InterPro" id="IPR050344">
    <property type="entry name" value="Peptidase_M1_aminopeptidases"/>
</dbReference>
<dbReference type="InterPro" id="IPR045357">
    <property type="entry name" value="Aminopeptidase_N-like_N"/>
</dbReference>